<dbReference type="GO" id="GO:0014002">
    <property type="term" value="P:astrocyte development"/>
    <property type="evidence" value="ECO:0007669"/>
    <property type="project" value="Ensembl"/>
</dbReference>
<feature type="region of interest" description="Disordered" evidence="4">
    <location>
        <begin position="197"/>
        <end position="241"/>
    </location>
</feature>
<feature type="compositionally biased region" description="Low complexity" evidence="4">
    <location>
        <begin position="916"/>
        <end position="941"/>
    </location>
</feature>
<protein>
    <submittedName>
        <fullName evidence="7">SAM and SH3 domain containing 1a</fullName>
    </submittedName>
</protein>
<keyword evidence="8" id="KW-1185">Reference proteome</keyword>
<dbReference type="Proteomes" id="UP000001038">
    <property type="component" value="Chromosome 24"/>
</dbReference>
<dbReference type="Pfam" id="PF00536">
    <property type="entry name" value="SAM_1"/>
    <property type="match status" value="1"/>
</dbReference>
<feature type="compositionally biased region" description="Polar residues" evidence="4">
    <location>
        <begin position="98"/>
        <end position="107"/>
    </location>
</feature>
<dbReference type="InterPro" id="IPR001452">
    <property type="entry name" value="SH3_domain"/>
</dbReference>
<feature type="compositionally biased region" description="Polar residues" evidence="4">
    <location>
        <begin position="887"/>
        <end position="897"/>
    </location>
</feature>
<dbReference type="FunFam" id="1.10.150.50:FF:000024">
    <property type="entry name" value="Putative sam and sh3 domain-containing protein 1"/>
    <property type="match status" value="1"/>
</dbReference>
<dbReference type="InterPro" id="IPR036028">
    <property type="entry name" value="SH3-like_dom_sf"/>
</dbReference>
<evidence type="ECO:0000313" key="8">
    <source>
        <dbReference type="Proteomes" id="UP000001038"/>
    </source>
</evidence>
<dbReference type="PROSITE" id="PS50105">
    <property type="entry name" value="SAM_DOMAIN"/>
    <property type="match status" value="2"/>
</dbReference>
<dbReference type="GO" id="GO:0036269">
    <property type="term" value="P:swimming behavior"/>
    <property type="evidence" value="ECO:0007669"/>
    <property type="project" value="Ensembl"/>
</dbReference>
<feature type="region of interest" description="Disordered" evidence="4">
    <location>
        <begin position="1"/>
        <end position="20"/>
    </location>
</feature>
<evidence type="ECO:0000313" key="7">
    <source>
        <dbReference type="Ensembl" id="ENSORLP00000017675.2"/>
    </source>
</evidence>
<dbReference type="InterPro" id="IPR021090">
    <property type="entry name" value="SPIDER"/>
</dbReference>
<feature type="domain" description="SAM" evidence="6">
    <location>
        <begin position="642"/>
        <end position="706"/>
    </location>
</feature>
<dbReference type="InterPro" id="IPR051725">
    <property type="entry name" value="SAM-SH3_domain_protein"/>
</dbReference>
<feature type="domain" description="SAM" evidence="6">
    <location>
        <begin position="1156"/>
        <end position="1220"/>
    </location>
</feature>
<feature type="compositionally biased region" description="Polar residues" evidence="4">
    <location>
        <begin position="202"/>
        <end position="226"/>
    </location>
</feature>
<feature type="region of interest" description="Disordered" evidence="4">
    <location>
        <begin position="98"/>
        <end position="132"/>
    </location>
</feature>
<dbReference type="PROSITE" id="PS50002">
    <property type="entry name" value="SH3"/>
    <property type="match status" value="1"/>
</dbReference>
<feature type="compositionally biased region" description="Low complexity" evidence="4">
    <location>
        <begin position="975"/>
        <end position="990"/>
    </location>
</feature>
<feature type="region of interest" description="Disordered" evidence="4">
    <location>
        <begin position="347"/>
        <end position="377"/>
    </location>
</feature>
<accession>H2MGD9</accession>
<feature type="compositionally biased region" description="Polar residues" evidence="4">
    <location>
        <begin position="759"/>
        <end position="774"/>
    </location>
</feature>
<feature type="compositionally biased region" description="Low complexity" evidence="4">
    <location>
        <begin position="1018"/>
        <end position="1038"/>
    </location>
</feature>
<feature type="region of interest" description="Disordered" evidence="4">
    <location>
        <begin position="867"/>
        <end position="1052"/>
    </location>
</feature>
<dbReference type="GeneID" id="101164614"/>
<feature type="compositionally biased region" description="Low complexity" evidence="4">
    <location>
        <begin position="998"/>
        <end position="1009"/>
    </location>
</feature>
<feature type="domain" description="SH3" evidence="5">
    <location>
        <begin position="563"/>
        <end position="624"/>
    </location>
</feature>
<feature type="region of interest" description="Disordered" evidence="4">
    <location>
        <begin position="627"/>
        <end position="646"/>
    </location>
</feature>
<dbReference type="PANTHER" id="PTHR12301:SF3">
    <property type="entry name" value="SAM AND SH3 DOMAIN-CONTAINING PROTEIN 1"/>
    <property type="match status" value="1"/>
</dbReference>
<feature type="region of interest" description="Disordered" evidence="4">
    <location>
        <begin position="820"/>
        <end position="839"/>
    </location>
</feature>
<evidence type="ECO:0000256" key="2">
    <source>
        <dbReference type="ARBA" id="ARBA00022553"/>
    </source>
</evidence>
<reference evidence="7" key="3">
    <citation type="submission" date="2025-09" db="UniProtKB">
        <authorList>
            <consortium name="Ensembl"/>
        </authorList>
    </citation>
    <scope>IDENTIFICATION</scope>
    <source>
        <strain evidence="7">Hd-rR</strain>
    </source>
</reference>
<evidence type="ECO:0000259" key="5">
    <source>
        <dbReference type="PROSITE" id="PS50002"/>
    </source>
</evidence>
<feature type="compositionally biased region" description="Low complexity" evidence="4">
    <location>
        <begin position="514"/>
        <end position="532"/>
    </location>
</feature>
<dbReference type="Gene3D" id="1.10.150.50">
    <property type="entry name" value="Transcription Factor, Ets-1"/>
    <property type="match status" value="2"/>
</dbReference>
<dbReference type="SUPFAM" id="SSF47769">
    <property type="entry name" value="SAM/Pointed domain"/>
    <property type="match status" value="2"/>
</dbReference>
<evidence type="ECO:0000256" key="3">
    <source>
        <dbReference type="PROSITE-ProRule" id="PRU00192"/>
    </source>
</evidence>
<proteinExistence type="predicted"/>
<dbReference type="Pfam" id="PF26285">
    <property type="entry name" value="SASH1_Homeodomain"/>
    <property type="match status" value="1"/>
</dbReference>
<dbReference type="InterPro" id="IPR001660">
    <property type="entry name" value="SAM"/>
</dbReference>
<evidence type="ECO:0000256" key="1">
    <source>
        <dbReference type="ARBA" id="ARBA00022443"/>
    </source>
</evidence>
<feature type="compositionally biased region" description="Polar residues" evidence="4">
    <location>
        <begin position="533"/>
        <end position="545"/>
    </location>
</feature>
<feature type="compositionally biased region" description="Low complexity" evidence="4">
    <location>
        <begin position="478"/>
        <end position="487"/>
    </location>
</feature>
<reference evidence="7 8" key="1">
    <citation type="journal article" date="2007" name="Nature">
        <title>The medaka draft genome and insights into vertebrate genome evolution.</title>
        <authorList>
            <person name="Kasahara M."/>
            <person name="Naruse K."/>
            <person name="Sasaki S."/>
            <person name="Nakatani Y."/>
            <person name="Qu W."/>
            <person name="Ahsan B."/>
            <person name="Yamada T."/>
            <person name="Nagayasu Y."/>
            <person name="Doi K."/>
            <person name="Kasai Y."/>
            <person name="Jindo T."/>
            <person name="Kobayashi D."/>
            <person name="Shimada A."/>
            <person name="Toyoda A."/>
            <person name="Kuroki Y."/>
            <person name="Fujiyama A."/>
            <person name="Sasaki T."/>
            <person name="Shimizu A."/>
            <person name="Asakawa S."/>
            <person name="Shimizu N."/>
            <person name="Hashimoto S."/>
            <person name="Yang J."/>
            <person name="Lee Y."/>
            <person name="Matsushima K."/>
            <person name="Sugano S."/>
            <person name="Sakaizumi M."/>
            <person name="Narita T."/>
            <person name="Ohishi K."/>
            <person name="Haga S."/>
            <person name="Ohta F."/>
            <person name="Nomoto H."/>
            <person name="Nogata K."/>
            <person name="Morishita T."/>
            <person name="Endo T."/>
            <person name="Shin-I T."/>
            <person name="Takeda H."/>
            <person name="Morishita S."/>
            <person name="Kohara Y."/>
        </authorList>
    </citation>
    <scope>NUCLEOTIDE SEQUENCE [LARGE SCALE GENOMIC DNA]</scope>
    <source>
        <strain evidence="7 8">Hd-rR</strain>
    </source>
</reference>
<name>H2MGD9_ORYLA</name>
<evidence type="ECO:0000259" key="6">
    <source>
        <dbReference type="PROSITE" id="PS50105"/>
    </source>
</evidence>
<dbReference type="CDD" id="cd22541">
    <property type="entry name" value="SP5_N"/>
    <property type="match status" value="1"/>
</dbReference>
<gene>
    <name evidence="7" type="primary">SASH1</name>
    <name evidence="7" type="synonym">sash1a</name>
</gene>
<dbReference type="SMART" id="SM00326">
    <property type="entry name" value="SH3"/>
    <property type="match status" value="1"/>
</dbReference>
<organism evidence="7 8">
    <name type="scientific">Oryzias latipes</name>
    <name type="common">Japanese rice fish</name>
    <name type="synonym">Japanese killifish</name>
    <dbReference type="NCBI Taxonomy" id="8090"/>
    <lineage>
        <taxon>Eukaryota</taxon>
        <taxon>Metazoa</taxon>
        <taxon>Chordata</taxon>
        <taxon>Craniata</taxon>
        <taxon>Vertebrata</taxon>
        <taxon>Euteleostomi</taxon>
        <taxon>Actinopterygii</taxon>
        <taxon>Neopterygii</taxon>
        <taxon>Teleostei</taxon>
        <taxon>Neoteleostei</taxon>
        <taxon>Acanthomorphata</taxon>
        <taxon>Ovalentaria</taxon>
        <taxon>Atherinomorphae</taxon>
        <taxon>Beloniformes</taxon>
        <taxon>Adrianichthyidae</taxon>
        <taxon>Oryziinae</taxon>
        <taxon>Oryzias</taxon>
    </lineage>
</organism>
<sequence length="1225" mass="134402">MEGDQGAGVPSVEPQSGAAAPDTFTQLWTDFIGMLDGSLGNIDDLAQEYSEYYNTCFSDVSDRMEELRKRRVSQELDMEKQDHNSTSLQLRNEIQESLGFSSEVSTPETDRKMPLHKSSSEDGSGGKWDNKKKNKSFWQNFRKSQHKPVARQTSKGEDIGYVASEITMSDEERIQLMMMVKEKMITVEEALARLKEYERNKQSSSTDTAEWTEGSTSNLNQSSNYDQSREQSDDEQSEDSVKFKRLHKLVNSTRRVRKKLIKVEEGKKHAPEDFLNLELPLTCDDSTALYTGVLKKPILHQEASLPSLAHDQLSLDGDADSLTTSPSSSSLDTWSGHKLVKTFSKSSSTHGLIRPPRRTPAVSSALGGSVSGVTGSGSSFSELDACELDDEGKLSRSSTDGEMRKALSSISHGRTCSFGGFDLSNRSLHVVNAGSEANNKEQEAIYREVVKSPTTSRISLGKKVKSVKETMRKRMSKKYSSSLSEQSTQDGAPGSPQSPLPDMDSLEKPKLKAGGSVESLRSSLSGQSSMSGQTVSTTDSSASNRESVKSEDGDDEEPPYRGPFCGRARVHTDFTPSPYDSDSLKLKRGDVIDIISKPPMGTWMGLLNNKVGTFKFIYVDVLSEEEEKPKRPVRRRRKGRPPKPTSVEELLERINLKEHMPTFLFNGYEDLDTFKLLEEEDLEELNIKDPQHRAMLLTAVELLQEYDSSSDPERSGLTGSQEKLLSEGRGLVGDSPRDSGCYESNENLENGKNKKASRSGRSSTGLQSPNYPTLPITISTETLQQNGKNQRPKFPKSFFIKPSLKGFNLLGLRKAQRQRPIPASRSCEDLDGPIQQTGTWKRSHSLGDLHLEDSCKPKGDLSLMLKSDKEGTKSGNNSPIKDCREGSSPSQSGTPTLSPKGKAHRPSIPSQLQLRSPCSEASSPPEPLLSSAASPPDSSISGERIIRTHPKKPPIPPPVPAKKSKERLANGLRHPPLSLPSTPSPTASPTHFLNRSQPSSPIIRSPSPILTAPPLPAKTPSTPASPRAAPSSASMPEEPGSPPAVQPPWVSDLGGKMAITRKASHSKMSPDLLTLLEQRLQTEGIDLTEDPYSDKHGRCGIPQLLVQRYSEDLEQPVKDVAPLLDQLRVKELRKQHRMAIPSGGLTEMCRKPASLGNISTVSDWLISIGLPMYASSLSAAGVNTLSRAALLTESSVKEAGVRDERHARRLVSEARLIHAHREVRS</sequence>
<dbReference type="eggNOG" id="KOG4384">
    <property type="taxonomic scope" value="Eukaryota"/>
</dbReference>
<dbReference type="InParanoid" id="H2MGD9"/>
<evidence type="ECO:0000256" key="4">
    <source>
        <dbReference type="SAM" id="MobiDB-lite"/>
    </source>
</evidence>
<dbReference type="GeneTree" id="ENSGT00940000156778"/>
<dbReference type="RefSeq" id="XP_023809016.1">
    <property type="nucleotide sequence ID" value="XM_023953248.1"/>
</dbReference>
<feature type="compositionally biased region" description="Basic residues" evidence="4">
    <location>
        <begin position="631"/>
        <end position="641"/>
    </location>
</feature>
<dbReference type="GO" id="GO:1901224">
    <property type="term" value="P:positive regulation of non-canonical NF-kappaB signal transduction"/>
    <property type="evidence" value="ECO:0000318"/>
    <property type="project" value="GO_Central"/>
</dbReference>
<dbReference type="Pfam" id="PF07653">
    <property type="entry name" value="SH3_2"/>
    <property type="match status" value="1"/>
</dbReference>
<dbReference type="Pfam" id="PF07647">
    <property type="entry name" value="SAM_2"/>
    <property type="match status" value="1"/>
</dbReference>
<dbReference type="InterPro" id="IPR013761">
    <property type="entry name" value="SAM/pointed_sf"/>
</dbReference>
<dbReference type="STRING" id="8090.ENSORLP00000017675"/>
<dbReference type="Gene3D" id="2.30.30.40">
    <property type="entry name" value="SH3 Domains"/>
    <property type="match status" value="1"/>
</dbReference>
<dbReference type="FunFam" id="2.30.30.40:FF:000021">
    <property type="entry name" value="Putative sam and sh3 domain-containing protein 1"/>
    <property type="match status" value="1"/>
</dbReference>
<feature type="compositionally biased region" description="Low complexity" evidence="4">
    <location>
        <begin position="362"/>
        <end position="377"/>
    </location>
</feature>
<reference evidence="7" key="2">
    <citation type="submission" date="2025-08" db="UniProtKB">
        <authorList>
            <consortium name="Ensembl"/>
        </authorList>
    </citation>
    <scope>IDENTIFICATION</scope>
    <source>
        <strain evidence="7">Hd-rR</strain>
    </source>
</reference>
<dbReference type="PANTHER" id="PTHR12301">
    <property type="entry name" value="SAM-DOMAIN, SH3 AND NUCLEAR LOCALIZATION SIGNALS PROTEIN RELATED"/>
    <property type="match status" value="1"/>
</dbReference>
<dbReference type="SMART" id="SM00454">
    <property type="entry name" value="SAM"/>
    <property type="match status" value="2"/>
</dbReference>
<dbReference type="Pfam" id="PF12485">
    <property type="entry name" value="SPIDER"/>
    <property type="match status" value="1"/>
</dbReference>
<dbReference type="InterPro" id="IPR058666">
    <property type="entry name" value="SASH1/NUB1_homeodomain"/>
</dbReference>
<dbReference type="Bgee" id="ENSORLG00000014095">
    <property type="expression patterns" value="Expressed in brain and 13 other cell types or tissues"/>
</dbReference>
<feature type="region of interest" description="Disordered" evidence="4">
    <location>
        <begin position="707"/>
        <end position="774"/>
    </location>
</feature>
<keyword evidence="2" id="KW-0597">Phosphoprotein</keyword>
<dbReference type="SUPFAM" id="SSF50044">
    <property type="entry name" value="SH3-domain"/>
    <property type="match status" value="1"/>
</dbReference>
<feature type="region of interest" description="Disordered" evidence="4">
    <location>
        <begin position="448"/>
        <end position="569"/>
    </location>
</feature>
<dbReference type="CDD" id="cd11967">
    <property type="entry name" value="SH3_SASH1"/>
    <property type="match status" value="1"/>
</dbReference>
<dbReference type="HOGENOM" id="CLU_281404_0_0_1"/>
<dbReference type="Ensembl" id="ENSORLT00000017676.2">
    <property type="protein sequence ID" value="ENSORLP00000017675.2"/>
    <property type="gene ID" value="ENSORLG00000014095.2"/>
</dbReference>
<dbReference type="InterPro" id="IPR035720">
    <property type="entry name" value="SASH1_SH3"/>
</dbReference>
<keyword evidence="1 3" id="KW-0728">SH3 domain</keyword>
<dbReference type="AlphaFoldDB" id="H2MGD9"/>